<evidence type="ECO:0000313" key="2">
    <source>
        <dbReference type="Proteomes" id="UP001151760"/>
    </source>
</evidence>
<proteinExistence type="predicted"/>
<comment type="caution">
    <text evidence="1">The sequence shown here is derived from an EMBL/GenBank/DDBJ whole genome shotgun (WGS) entry which is preliminary data.</text>
</comment>
<sequence>MRAQMIHGIMKEGVWISNPSQIKEEFLNFFKEKFKDYDSNVDFHMFANSSRLCSLDHDSLETLVSLDDVKNAFGIVVVPRLQAWMALALNGVLGLELVYPHPAFVSRQCIGGLHNTLSIAVSLGLIRGVKFSSPEVTIPHLFYVDDVIITTEWNAND</sequence>
<reference evidence="1" key="1">
    <citation type="journal article" date="2022" name="Int. J. Mol. Sci.">
        <title>Draft Genome of Tanacetum Coccineum: Genomic Comparison of Closely Related Tanacetum-Family Plants.</title>
        <authorList>
            <person name="Yamashiro T."/>
            <person name="Shiraishi A."/>
            <person name="Nakayama K."/>
            <person name="Satake H."/>
        </authorList>
    </citation>
    <scope>NUCLEOTIDE SEQUENCE</scope>
</reference>
<keyword evidence="2" id="KW-1185">Reference proteome</keyword>
<dbReference type="Proteomes" id="UP001151760">
    <property type="component" value="Unassembled WGS sequence"/>
</dbReference>
<organism evidence="1 2">
    <name type="scientific">Tanacetum coccineum</name>
    <dbReference type="NCBI Taxonomy" id="301880"/>
    <lineage>
        <taxon>Eukaryota</taxon>
        <taxon>Viridiplantae</taxon>
        <taxon>Streptophyta</taxon>
        <taxon>Embryophyta</taxon>
        <taxon>Tracheophyta</taxon>
        <taxon>Spermatophyta</taxon>
        <taxon>Magnoliopsida</taxon>
        <taxon>eudicotyledons</taxon>
        <taxon>Gunneridae</taxon>
        <taxon>Pentapetalae</taxon>
        <taxon>asterids</taxon>
        <taxon>campanulids</taxon>
        <taxon>Asterales</taxon>
        <taxon>Asteraceae</taxon>
        <taxon>Asteroideae</taxon>
        <taxon>Anthemideae</taxon>
        <taxon>Anthemidinae</taxon>
        <taxon>Tanacetum</taxon>
    </lineage>
</organism>
<gene>
    <name evidence="1" type="ORF">Tco_0803759</name>
</gene>
<evidence type="ECO:0000313" key="1">
    <source>
        <dbReference type="EMBL" id="GJS96791.1"/>
    </source>
</evidence>
<name>A0ABQ5A503_9ASTR</name>
<protein>
    <submittedName>
        <fullName evidence="1">Uncharacterized protein</fullName>
    </submittedName>
</protein>
<accession>A0ABQ5A503</accession>
<dbReference type="EMBL" id="BQNB010011913">
    <property type="protein sequence ID" value="GJS96791.1"/>
    <property type="molecule type" value="Genomic_DNA"/>
</dbReference>
<reference evidence="1" key="2">
    <citation type="submission" date="2022-01" db="EMBL/GenBank/DDBJ databases">
        <authorList>
            <person name="Yamashiro T."/>
            <person name="Shiraishi A."/>
            <person name="Satake H."/>
            <person name="Nakayama K."/>
        </authorList>
    </citation>
    <scope>NUCLEOTIDE SEQUENCE</scope>
</reference>